<name>A0ABX8KVP2_9CORY</name>
<accession>A0ABX8KVP2</accession>
<sequence length="46" mass="4886">MTIATVALFIIGAIFNWHPATLAAIGACAILCLTLDTRALIMNRKA</sequence>
<dbReference type="Proteomes" id="UP000683520">
    <property type="component" value="Chromosome"/>
</dbReference>
<dbReference type="GeneID" id="92750147"/>
<proteinExistence type="predicted"/>
<dbReference type="EMBL" id="CP077302">
    <property type="protein sequence ID" value="QXB17863.1"/>
    <property type="molecule type" value="Genomic_DNA"/>
</dbReference>
<keyword evidence="2" id="KW-1185">Reference proteome</keyword>
<evidence type="ECO:0000313" key="2">
    <source>
        <dbReference type="Proteomes" id="UP000683520"/>
    </source>
</evidence>
<organism evidence="1 2">
    <name type="scientific">Corynebacterium coyleae</name>
    <dbReference type="NCBI Taxonomy" id="53374"/>
    <lineage>
        <taxon>Bacteria</taxon>
        <taxon>Bacillati</taxon>
        <taxon>Actinomycetota</taxon>
        <taxon>Actinomycetes</taxon>
        <taxon>Mycobacteriales</taxon>
        <taxon>Corynebacteriaceae</taxon>
        <taxon>Corynebacterium</taxon>
    </lineage>
</organism>
<reference evidence="1 2" key="1">
    <citation type="submission" date="2021-06" db="EMBL/GenBank/DDBJ databases">
        <title>FDA dAtabase for Regulatory Grade micrObial Sequences (FDA-ARGOS): Supporting development and validation of Infectious Disease Dx tests.</title>
        <authorList>
            <person name="Sproer C."/>
            <person name="Gronow S."/>
            <person name="Severitt S."/>
            <person name="Schroder I."/>
            <person name="Tallon L."/>
            <person name="Sadzewicz L."/>
            <person name="Zhao X."/>
            <person name="Boylan J."/>
            <person name="Ott S."/>
            <person name="Bowen H."/>
            <person name="Vavikolanu K."/>
            <person name="Mehta A."/>
            <person name="Aluvathingal J."/>
            <person name="Nadendla S."/>
            <person name="Lowell S."/>
            <person name="Myers T."/>
            <person name="Yan Y."/>
        </authorList>
    </citation>
    <scope>NUCLEOTIDE SEQUENCE [LARGE SCALE GENOMIC DNA]</scope>
    <source>
        <strain evidence="1 2">FDAARGOS 1425</strain>
    </source>
</reference>
<gene>
    <name evidence="1" type="ORF">I6L55_08140</name>
</gene>
<evidence type="ECO:0000313" key="1">
    <source>
        <dbReference type="EMBL" id="QXB17863.1"/>
    </source>
</evidence>
<protein>
    <submittedName>
        <fullName evidence="1">Uncharacterized protein</fullName>
    </submittedName>
</protein>
<dbReference type="RefSeq" id="WP_167594501.1">
    <property type="nucleotide sequence ID" value="NZ_CP047198.1"/>
</dbReference>